<dbReference type="PANTHER" id="PTHR35258:SF1">
    <property type="entry name" value="SPERMATOGENESIS-ASSOCIATED PROTEIN 22"/>
    <property type="match status" value="1"/>
</dbReference>
<dbReference type="GO" id="GO:0007129">
    <property type="term" value="P:homologous chromosome pairing at meiosis"/>
    <property type="evidence" value="ECO:0007669"/>
    <property type="project" value="InterPro"/>
</dbReference>
<accession>A0A8C9RTV5</accession>
<name>A0A8C9RTV5_SCLFO</name>
<dbReference type="KEGG" id="sfm:108936134"/>
<evidence type="ECO:0000256" key="1">
    <source>
        <dbReference type="SAM" id="MobiDB-lite"/>
    </source>
</evidence>
<sequence>MMKRNASETVCRATPGTLSVPLFNQKRPSRLPLTSKPSENEFDLSSDYPFAHSFHLTSMSSGNTGYSKVHAVGHLVSVTQNNQWNRHEYPRSKHLESSGQRGLAPIPHLQGPVNTGTQTVKPLWEDCSGPSSTTPNSFFSNECIQGSVKPLEAYLQNDQLHRQSNLPLDILSKKQKPNPLVLGSQQQNSGWRFKSTSQSSLFKEDHLKEINHKTLLQLKKPELSMKPVVENSLRILTATIEGMKHWSQYKDRMHILFEVFGVLDSAVTIGSHGAKNFLLRDSRDFVQCVFYETDVELPRLIRGHVHRCVGNCDHRRGLLTCMSIRHATPSEQKTAQEAVRASDAEMRRMVRVFSEV</sequence>
<dbReference type="RefSeq" id="XP_029107300.1">
    <property type="nucleotide sequence ID" value="XM_029251467.1"/>
</dbReference>
<dbReference type="AlphaFoldDB" id="A0A8C9RTV5"/>
<organism evidence="2 3">
    <name type="scientific">Scleropages formosus</name>
    <name type="common">Asian bonytongue</name>
    <name type="synonym">Osteoglossum formosum</name>
    <dbReference type="NCBI Taxonomy" id="113540"/>
    <lineage>
        <taxon>Eukaryota</taxon>
        <taxon>Metazoa</taxon>
        <taxon>Chordata</taxon>
        <taxon>Craniata</taxon>
        <taxon>Vertebrata</taxon>
        <taxon>Euteleostomi</taxon>
        <taxon>Actinopterygii</taxon>
        <taxon>Neopterygii</taxon>
        <taxon>Teleostei</taxon>
        <taxon>Osteoglossocephala</taxon>
        <taxon>Osteoglossomorpha</taxon>
        <taxon>Osteoglossiformes</taxon>
        <taxon>Osteoglossidae</taxon>
        <taxon>Scleropages</taxon>
    </lineage>
</organism>
<reference evidence="2" key="2">
    <citation type="submission" date="2025-08" db="UniProtKB">
        <authorList>
            <consortium name="Ensembl"/>
        </authorList>
    </citation>
    <scope>IDENTIFICATION</scope>
</reference>
<dbReference type="PANTHER" id="PTHR35258">
    <property type="entry name" value="SPERMATOGENESIS-ASSOCIATED PROTEIN 22"/>
    <property type="match status" value="1"/>
</dbReference>
<reference evidence="2" key="3">
    <citation type="submission" date="2025-09" db="UniProtKB">
        <authorList>
            <consortium name="Ensembl"/>
        </authorList>
    </citation>
    <scope>IDENTIFICATION</scope>
</reference>
<feature type="region of interest" description="Disordered" evidence="1">
    <location>
        <begin position="91"/>
        <end position="113"/>
    </location>
</feature>
<dbReference type="GeneTree" id="ENSGT00390000018151"/>
<dbReference type="CTD" id="84690"/>
<keyword evidence="3" id="KW-1185">Reference proteome</keyword>
<dbReference type="InterPro" id="IPR033536">
    <property type="entry name" value="Spata22"/>
</dbReference>
<dbReference type="GO" id="GO:0000711">
    <property type="term" value="P:meiotic DNA repair synthesis"/>
    <property type="evidence" value="ECO:0007669"/>
    <property type="project" value="InterPro"/>
</dbReference>
<dbReference type="GO" id="GO:0007276">
    <property type="term" value="P:gamete generation"/>
    <property type="evidence" value="ECO:0007669"/>
    <property type="project" value="InterPro"/>
</dbReference>
<protein>
    <submittedName>
        <fullName evidence="2">Spermatogenesis associated 22</fullName>
    </submittedName>
</protein>
<proteinExistence type="predicted"/>
<dbReference type="OrthoDB" id="10028206at2759"/>
<dbReference type="Ensembl" id="ENSSFOT00015023251.2">
    <property type="protein sequence ID" value="ENSSFOP00015022999.2"/>
    <property type="gene ID" value="ENSSFOG00015014797.2"/>
</dbReference>
<dbReference type="RefSeq" id="XP_018610744.2">
    <property type="nucleotide sequence ID" value="XM_018755228.2"/>
</dbReference>
<reference evidence="2 3" key="1">
    <citation type="submission" date="2019-04" db="EMBL/GenBank/DDBJ databases">
        <authorList>
            <consortium name="Wellcome Sanger Institute Data Sharing"/>
        </authorList>
    </citation>
    <scope>NUCLEOTIDE SEQUENCE [LARGE SCALE GENOMIC DNA]</scope>
</reference>
<evidence type="ECO:0000313" key="2">
    <source>
        <dbReference type="Ensembl" id="ENSSFOP00015022999.2"/>
    </source>
</evidence>
<dbReference type="GeneID" id="108936134"/>
<gene>
    <name evidence="2" type="primary">spata22</name>
</gene>
<dbReference type="Proteomes" id="UP000694397">
    <property type="component" value="Chromosome 4"/>
</dbReference>
<dbReference type="GO" id="GO:0051445">
    <property type="term" value="P:regulation of meiotic cell cycle"/>
    <property type="evidence" value="ECO:0007669"/>
    <property type="project" value="TreeGrafter"/>
</dbReference>
<evidence type="ECO:0000313" key="3">
    <source>
        <dbReference type="Proteomes" id="UP000694397"/>
    </source>
</evidence>